<sequence>MGPMVQPSDQALFSIVLREEEERELNKLTLENSMGTRYVDNWIGVDIDIVKMRIFLEELIPKRRKVEVGVGKEEKSDLALWIRAGREVRKSRRIVVIDAVNGRT</sequence>
<keyword evidence="2" id="KW-1185">Reference proteome</keyword>
<dbReference type="Gramene" id="evm.model.01.883">
    <property type="protein sequence ID" value="cds.evm.model.01.883"/>
    <property type="gene ID" value="evm.TU.01.883"/>
</dbReference>
<dbReference type="EMBL" id="UZAU01000018">
    <property type="status" value="NOT_ANNOTATED_CDS"/>
    <property type="molecule type" value="Genomic_DNA"/>
</dbReference>
<organism evidence="1 2">
    <name type="scientific">Cannabis sativa</name>
    <name type="common">Hemp</name>
    <name type="synonym">Marijuana</name>
    <dbReference type="NCBI Taxonomy" id="3483"/>
    <lineage>
        <taxon>Eukaryota</taxon>
        <taxon>Viridiplantae</taxon>
        <taxon>Streptophyta</taxon>
        <taxon>Embryophyta</taxon>
        <taxon>Tracheophyta</taxon>
        <taxon>Spermatophyta</taxon>
        <taxon>Magnoliopsida</taxon>
        <taxon>eudicotyledons</taxon>
        <taxon>Gunneridae</taxon>
        <taxon>Pentapetalae</taxon>
        <taxon>rosids</taxon>
        <taxon>fabids</taxon>
        <taxon>Rosales</taxon>
        <taxon>Cannabaceae</taxon>
        <taxon>Cannabis</taxon>
    </lineage>
</organism>
<reference evidence="1" key="2">
    <citation type="submission" date="2021-03" db="UniProtKB">
        <authorList>
            <consortium name="EnsemblPlants"/>
        </authorList>
    </citation>
    <scope>IDENTIFICATION</scope>
</reference>
<dbReference type="Proteomes" id="UP000596661">
    <property type="component" value="Chromosome 1"/>
</dbReference>
<dbReference type="AlphaFoldDB" id="A0A803NR95"/>
<dbReference type="EnsemblPlants" id="evm.model.01.883">
    <property type="protein sequence ID" value="cds.evm.model.01.883"/>
    <property type="gene ID" value="evm.TU.01.883"/>
</dbReference>
<accession>A0A803NR95</accession>
<evidence type="ECO:0000313" key="2">
    <source>
        <dbReference type="Proteomes" id="UP000596661"/>
    </source>
</evidence>
<reference evidence="1" key="1">
    <citation type="submission" date="2018-11" db="EMBL/GenBank/DDBJ databases">
        <authorList>
            <person name="Grassa J C."/>
        </authorList>
    </citation>
    <scope>NUCLEOTIDE SEQUENCE [LARGE SCALE GENOMIC DNA]</scope>
</reference>
<proteinExistence type="predicted"/>
<name>A0A803NR95_CANSA</name>
<protein>
    <submittedName>
        <fullName evidence="1">Uncharacterized protein</fullName>
    </submittedName>
</protein>
<evidence type="ECO:0000313" key="1">
    <source>
        <dbReference type="EnsemblPlants" id="cds.evm.model.01.883"/>
    </source>
</evidence>